<keyword evidence="2" id="KW-0472">Membrane</keyword>
<comment type="caution">
    <text evidence="4">The sequence shown here is derived from an EMBL/GenBank/DDBJ whole genome shotgun (WGS) entry which is preliminary data.</text>
</comment>
<gene>
    <name evidence="4" type="ORF">SE17_39950</name>
</gene>
<evidence type="ECO:0000313" key="5">
    <source>
        <dbReference type="Proteomes" id="UP000050509"/>
    </source>
</evidence>
<dbReference type="InterPro" id="IPR036188">
    <property type="entry name" value="FAD/NAD-bd_sf"/>
</dbReference>
<evidence type="ECO:0000259" key="3">
    <source>
        <dbReference type="Pfam" id="PF01266"/>
    </source>
</evidence>
<keyword evidence="2" id="KW-0812">Transmembrane</keyword>
<name>A0A0P9H240_9CHLR</name>
<feature type="non-terminal residue" evidence="4">
    <location>
        <position position="130"/>
    </location>
</feature>
<dbReference type="InterPro" id="IPR006076">
    <property type="entry name" value="FAD-dep_OxRdtase"/>
</dbReference>
<dbReference type="Pfam" id="PF01266">
    <property type="entry name" value="DAO"/>
    <property type="match status" value="1"/>
</dbReference>
<dbReference type="GO" id="GO:0016491">
    <property type="term" value="F:oxidoreductase activity"/>
    <property type="evidence" value="ECO:0007669"/>
    <property type="project" value="UniProtKB-KW"/>
</dbReference>
<dbReference type="PANTHER" id="PTHR13847:SF287">
    <property type="entry name" value="FAD-DEPENDENT OXIDOREDUCTASE DOMAIN-CONTAINING PROTEIN 1"/>
    <property type="match status" value="1"/>
</dbReference>
<evidence type="ECO:0000256" key="2">
    <source>
        <dbReference type="SAM" id="Phobius"/>
    </source>
</evidence>
<feature type="transmembrane region" description="Helical" evidence="2">
    <location>
        <begin position="32"/>
        <end position="49"/>
    </location>
</feature>
<sequence>MQGQANDSQSYWQATRSPAAWPHGPLPRHADLVVLGAGLLGLASAYWLARAGYRPLILERGMPAAGATGRNGGLLVAGTAEAYPAAIARHGHETARAVWQLTLGNRALVRQVLADEAIVCDYREPGHLTL</sequence>
<organism evidence="4 5">
    <name type="scientific">Kouleothrix aurantiaca</name>
    <dbReference type="NCBI Taxonomy" id="186479"/>
    <lineage>
        <taxon>Bacteria</taxon>
        <taxon>Bacillati</taxon>
        <taxon>Chloroflexota</taxon>
        <taxon>Chloroflexia</taxon>
        <taxon>Chloroflexales</taxon>
        <taxon>Roseiflexineae</taxon>
        <taxon>Roseiflexaceae</taxon>
        <taxon>Kouleothrix</taxon>
    </lineage>
</organism>
<dbReference type="GO" id="GO:0005737">
    <property type="term" value="C:cytoplasm"/>
    <property type="evidence" value="ECO:0007669"/>
    <property type="project" value="TreeGrafter"/>
</dbReference>
<proteinExistence type="predicted"/>
<keyword evidence="1" id="KW-0560">Oxidoreductase</keyword>
<protein>
    <submittedName>
        <fullName evidence="4">FAD-dependent oxidoreductase</fullName>
    </submittedName>
</protein>
<reference evidence="4 5" key="1">
    <citation type="submission" date="2015-09" db="EMBL/GenBank/DDBJ databases">
        <title>Draft genome sequence of Kouleothrix aurantiaca JCM 19913.</title>
        <authorList>
            <person name="Hemp J."/>
        </authorList>
    </citation>
    <scope>NUCLEOTIDE SEQUENCE [LARGE SCALE GENOMIC DNA]</scope>
    <source>
        <strain evidence="4 5">COM-B</strain>
    </source>
</reference>
<feature type="domain" description="FAD dependent oxidoreductase" evidence="3">
    <location>
        <begin position="31"/>
        <end position="130"/>
    </location>
</feature>
<dbReference type="Gene3D" id="3.50.50.60">
    <property type="entry name" value="FAD/NAD(P)-binding domain"/>
    <property type="match status" value="1"/>
</dbReference>
<keyword evidence="5" id="KW-1185">Reference proteome</keyword>
<keyword evidence="2" id="KW-1133">Transmembrane helix</keyword>
<dbReference type="EMBL" id="LJCR01002958">
    <property type="protein sequence ID" value="KPV48086.1"/>
    <property type="molecule type" value="Genomic_DNA"/>
</dbReference>
<dbReference type="SUPFAM" id="SSF51905">
    <property type="entry name" value="FAD/NAD(P)-binding domain"/>
    <property type="match status" value="1"/>
</dbReference>
<evidence type="ECO:0000313" key="4">
    <source>
        <dbReference type="EMBL" id="KPV48086.1"/>
    </source>
</evidence>
<dbReference type="AlphaFoldDB" id="A0A0P9H240"/>
<accession>A0A0P9H240</accession>
<dbReference type="Proteomes" id="UP000050509">
    <property type="component" value="Unassembled WGS sequence"/>
</dbReference>
<dbReference type="PANTHER" id="PTHR13847">
    <property type="entry name" value="SARCOSINE DEHYDROGENASE-RELATED"/>
    <property type="match status" value="1"/>
</dbReference>
<evidence type="ECO:0000256" key="1">
    <source>
        <dbReference type="ARBA" id="ARBA00023002"/>
    </source>
</evidence>